<name>A8RCY0_9FIRM</name>
<gene>
    <name evidence="2" type="ORF">EUBDOL_01533</name>
</gene>
<keyword evidence="1" id="KW-0175">Coiled coil</keyword>
<accession>A8RCY0</accession>
<proteinExistence type="predicted"/>
<dbReference type="HOGENOM" id="CLU_2616720_0_0_9"/>
<organism evidence="2 3">
    <name type="scientific">Amedibacillus dolichus DSM 3991</name>
    <dbReference type="NCBI Taxonomy" id="428127"/>
    <lineage>
        <taxon>Bacteria</taxon>
        <taxon>Bacillati</taxon>
        <taxon>Bacillota</taxon>
        <taxon>Erysipelotrichia</taxon>
        <taxon>Erysipelotrichales</taxon>
        <taxon>Erysipelotrichaceae</taxon>
        <taxon>Amedibacillus</taxon>
    </lineage>
</organism>
<dbReference type="EMBL" id="ABAW02000021">
    <property type="protein sequence ID" value="EDP10934.1"/>
    <property type="molecule type" value="Genomic_DNA"/>
</dbReference>
<reference evidence="2 3" key="2">
    <citation type="submission" date="2007-09" db="EMBL/GenBank/DDBJ databases">
        <authorList>
            <person name="Fulton L."/>
            <person name="Clifton S."/>
            <person name="Fulton B."/>
            <person name="Xu J."/>
            <person name="Minx P."/>
            <person name="Pepin K.H."/>
            <person name="Johnson M."/>
            <person name="Thiruvilangam P."/>
            <person name="Bhonagiri V."/>
            <person name="Nash W.E."/>
            <person name="Mardis E.R."/>
            <person name="Wilson R.K."/>
        </authorList>
    </citation>
    <scope>NUCLEOTIDE SEQUENCE [LARGE SCALE GENOMIC DNA]</scope>
    <source>
        <strain evidence="2 3">DSM 3991</strain>
    </source>
</reference>
<sequence length="78" mass="8930">MNVLETLYHEWCSNLQDNREVEEAANELSKFDEELKDAMKDNCFDLDCAIFNFASVSQKQGFMGGFEIARQLFLGGNL</sequence>
<evidence type="ECO:0000313" key="3">
    <source>
        <dbReference type="Proteomes" id="UP000004090"/>
    </source>
</evidence>
<protein>
    <submittedName>
        <fullName evidence="2">Uncharacterized protein</fullName>
    </submittedName>
</protein>
<reference evidence="2 3" key="1">
    <citation type="submission" date="2007-09" db="EMBL/GenBank/DDBJ databases">
        <title>Draft genome sequence of Eubacterium dolichum (DSM 3991).</title>
        <authorList>
            <person name="Sudarsanam P."/>
            <person name="Ley R."/>
            <person name="Guruge J."/>
            <person name="Turnbaugh P.J."/>
            <person name="Mahowald M."/>
            <person name="Liep D."/>
            <person name="Gordon J."/>
        </authorList>
    </citation>
    <scope>NUCLEOTIDE SEQUENCE [LARGE SCALE GENOMIC DNA]</scope>
    <source>
        <strain evidence="2 3">DSM 3991</strain>
    </source>
</reference>
<feature type="coiled-coil region" evidence="1">
    <location>
        <begin position="14"/>
        <end position="41"/>
    </location>
</feature>
<dbReference type="AlphaFoldDB" id="A8RCY0"/>
<dbReference type="GeneID" id="92793667"/>
<dbReference type="Proteomes" id="UP000004090">
    <property type="component" value="Unassembled WGS sequence"/>
</dbReference>
<evidence type="ECO:0000313" key="2">
    <source>
        <dbReference type="EMBL" id="EDP10934.1"/>
    </source>
</evidence>
<dbReference type="STRING" id="428127.EUBDOL_01533"/>
<comment type="caution">
    <text evidence="2">The sequence shown here is derived from an EMBL/GenBank/DDBJ whole genome shotgun (WGS) entry which is preliminary data.</text>
</comment>
<evidence type="ECO:0000256" key="1">
    <source>
        <dbReference type="SAM" id="Coils"/>
    </source>
</evidence>
<dbReference type="RefSeq" id="WP_004800032.1">
    <property type="nucleotide sequence ID" value="NZ_DS483476.1"/>
</dbReference>